<keyword evidence="4" id="KW-0812">Transmembrane</keyword>
<dbReference type="InterPro" id="IPR036188">
    <property type="entry name" value="FAD/NAD-bd_sf"/>
</dbReference>
<evidence type="ECO:0000256" key="3">
    <source>
        <dbReference type="ARBA" id="ARBA00024018"/>
    </source>
</evidence>
<dbReference type="Gene3D" id="3.50.50.60">
    <property type="entry name" value="FAD/NAD(P)-binding domain"/>
    <property type="match status" value="1"/>
</dbReference>
<dbReference type="EMBL" id="OX459125">
    <property type="protein sequence ID" value="CAI9114981.1"/>
    <property type="molecule type" value="Genomic_DNA"/>
</dbReference>
<dbReference type="GO" id="GO:0004497">
    <property type="term" value="F:monooxygenase activity"/>
    <property type="evidence" value="ECO:0007669"/>
    <property type="project" value="UniProtKB-KW"/>
</dbReference>
<dbReference type="PANTHER" id="PTHR45934:SF2">
    <property type="entry name" value="MONOOXYGENASE 1"/>
    <property type="match status" value="1"/>
</dbReference>
<dbReference type="PANTHER" id="PTHR45934">
    <property type="entry name" value="FAD/NAD(P)-BINDING OXIDOREDUCTASE FAMILY PROTEIN"/>
    <property type="match status" value="1"/>
</dbReference>
<dbReference type="Pfam" id="PF01494">
    <property type="entry name" value="FAD_binding_3"/>
    <property type="match status" value="1"/>
</dbReference>
<dbReference type="InterPro" id="IPR002938">
    <property type="entry name" value="FAD-bd"/>
</dbReference>
<accession>A0AAV1E421</accession>
<dbReference type="AlphaFoldDB" id="A0AAV1E421"/>
<dbReference type="InterPro" id="IPR044560">
    <property type="entry name" value="MOase"/>
</dbReference>
<feature type="domain" description="FAD-binding" evidence="5">
    <location>
        <begin position="15"/>
        <end position="341"/>
    </location>
</feature>
<dbReference type="Proteomes" id="UP001161247">
    <property type="component" value="Chromosome 8"/>
</dbReference>
<dbReference type="PRINTS" id="PR00420">
    <property type="entry name" value="RNGMNOXGNASE"/>
</dbReference>
<proteinExistence type="inferred from homology"/>
<evidence type="ECO:0000313" key="6">
    <source>
        <dbReference type="EMBL" id="CAI9114981.1"/>
    </source>
</evidence>
<evidence type="ECO:0000259" key="5">
    <source>
        <dbReference type="Pfam" id="PF01494"/>
    </source>
</evidence>
<keyword evidence="4" id="KW-1133">Transmembrane helix</keyword>
<gene>
    <name evidence="6" type="ORF">OLC1_LOCUS21590</name>
</gene>
<protein>
    <submittedName>
        <fullName evidence="6">OLC1v1015812C1</fullName>
    </submittedName>
</protein>
<keyword evidence="1" id="KW-0560">Oxidoreductase</keyword>
<evidence type="ECO:0000256" key="4">
    <source>
        <dbReference type="SAM" id="Phobius"/>
    </source>
</evidence>
<keyword evidence="4" id="KW-0472">Membrane</keyword>
<reference evidence="6" key="1">
    <citation type="submission" date="2023-03" db="EMBL/GenBank/DDBJ databases">
        <authorList>
            <person name="Julca I."/>
        </authorList>
    </citation>
    <scope>NUCLEOTIDE SEQUENCE</scope>
</reference>
<evidence type="ECO:0000313" key="7">
    <source>
        <dbReference type="Proteomes" id="UP001161247"/>
    </source>
</evidence>
<dbReference type="GO" id="GO:0071949">
    <property type="term" value="F:FAD binding"/>
    <property type="evidence" value="ECO:0007669"/>
    <property type="project" value="InterPro"/>
</dbReference>
<evidence type="ECO:0000256" key="1">
    <source>
        <dbReference type="ARBA" id="ARBA00023002"/>
    </source>
</evidence>
<keyword evidence="7" id="KW-1185">Reference proteome</keyword>
<organism evidence="6 7">
    <name type="scientific">Oldenlandia corymbosa var. corymbosa</name>
    <dbReference type="NCBI Taxonomy" id="529605"/>
    <lineage>
        <taxon>Eukaryota</taxon>
        <taxon>Viridiplantae</taxon>
        <taxon>Streptophyta</taxon>
        <taxon>Embryophyta</taxon>
        <taxon>Tracheophyta</taxon>
        <taxon>Spermatophyta</taxon>
        <taxon>Magnoliopsida</taxon>
        <taxon>eudicotyledons</taxon>
        <taxon>Gunneridae</taxon>
        <taxon>Pentapetalae</taxon>
        <taxon>asterids</taxon>
        <taxon>lamiids</taxon>
        <taxon>Gentianales</taxon>
        <taxon>Rubiaceae</taxon>
        <taxon>Rubioideae</taxon>
        <taxon>Spermacoceae</taxon>
        <taxon>Hedyotis-Oldenlandia complex</taxon>
        <taxon>Oldenlandia</taxon>
    </lineage>
</organism>
<comment type="similarity">
    <text evidence="3">Belongs to the 3-hydroxybenzoate 6-hydroxylase family.</text>
</comment>
<name>A0AAV1E421_OLDCO</name>
<evidence type="ECO:0000256" key="2">
    <source>
        <dbReference type="ARBA" id="ARBA00023033"/>
    </source>
</evidence>
<sequence>MEEELVSAEGEKGHEIVIVGAGIGGLATALALYRKGFKDVAVYERSESLRVEGAAIGIFSNGWRALDQLGVGDQLRDKAILMEGDEDIWIKNGRSRKSHFLDGEARCLKRRDLIDALANALPPNTVQFGCNTVSVKMDPESMSPALQLDDDKAIRAKVLIGCDGSNSKVAEFVGLKPASSFPLAAVRGLSYYQNGHPFPPLFVRMRGDQGNASLVGRIPINDKLVYWFVAIHLSLQGQKFPDDPELIKQATLKMITGFPADVGEMIEKSDLETLSFTHLRYRHPWEILVGKFHKGPVTVLGDAMHVMGPFLGQGGSAALEDAVVLARNLAQKLNQSDGGRLIMNHKKIEEAFDEYVKERRMRIMRLSTQTYLFGVILGSTSSFVKFIAIVIVIFVFRDRRAHTKYDCGKL</sequence>
<dbReference type="SUPFAM" id="SSF51905">
    <property type="entry name" value="FAD/NAD(P)-binding domain"/>
    <property type="match status" value="1"/>
</dbReference>
<feature type="transmembrane region" description="Helical" evidence="4">
    <location>
        <begin position="370"/>
        <end position="396"/>
    </location>
</feature>
<keyword evidence="2" id="KW-0503">Monooxygenase</keyword>